<name>A0A3M7PQV2_BRAPC</name>
<gene>
    <name evidence="1" type="ORF">BpHYR1_019759</name>
</gene>
<dbReference type="Proteomes" id="UP000276133">
    <property type="component" value="Unassembled WGS sequence"/>
</dbReference>
<keyword evidence="2" id="KW-1185">Reference proteome</keyword>
<reference evidence="1 2" key="1">
    <citation type="journal article" date="2018" name="Sci. Rep.">
        <title>Genomic signatures of local adaptation to the degree of environmental predictability in rotifers.</title>
        <authorList>
            <person name="Franch-Gras L."/>
            <person name="Hahn C."/>
            <person name="Garcia-Roger E.M."/>
            <person name="Carmona M.J."/>
            <person name="Serra M."/>
            <person name="Gomez A."/>
        </authorList>
    </citation>
    <scope>NUCLEOTIDE SEQUENCE [LARGE SCALE GENOMIC DNA]</scope>
    <source>
        <strain evidence="1">HYR1</strain>
    </source>
</reference>
<organism evidence="1 2">
    <name type="scientific">Brachionus plicatilis</name>
    <name type="common">Marine rotifer</name>
    <name type="synonym">Brachionus muelleri</name>
    <dbReference type="NCBI Taxonomy" id="10195"/>
    <lineage>
        <taxon>Eukaryota</taxon>
        <taxon>Metazoa</taxon>
        <taxon>Spiralia</taxon>
        <taxon>Gnathifera</taxon>
        <taxon>Rotifera</taxon>
        <taxon>Eurotatoria</taxon>
        <taxon>Monogononta</taxon>
        <taxon>Pseudotrocha</taxon>
        <taxon>Ploima</taxon>
        <taxon>Brachionidae</taxon>
        <taxon>Brachionus</taxon>
    </lineage>
</organism>
<protein>
    <submittedName>
        <fullName evidence="1">Uncharacterized protein</fullName>
    </submittedName>
</protein>
<sequence length="95" mass="11478">MSTQLKIRKIMIFFEKFWQFLFLLKCIEIHTQFLDKKTNIGSIVNFKKFSLFLFKEKKNYFLFQNSHFEYSMANYLHLSSGDDSNANQGKLLNKY</sequence>
<evidence type="ECO:0000313" key="2">
    <source>
        <dbReference type="Proteomes" id="UP000276133"/>
    </source>
</evidence>
<dbReference type="AlphaFoldDB" id="A0A3M7PQV2"/>
<accession>A0A3M7PQV2</accession>
<comment type="caution">
    <text evidence="1">The sequence shown here is derived from an EMBL/GenBank/DDBJ whole genome shotgun (WGS) entry which is preliminary data.</text>
</comment>
<dbReference type="EMBL" id="REGN01009497">
    <property type="protein sequence ID" value="RNA01038.1"/>
    <property type="molecule type" value="Genomic_DNA"/>
</dbReference>
<proteinExistence type="predicted"/>
<evidence type="ECO:0000313" key="1">
    <source>
        <dbReference type="EMBL" id="RNA01038.1"/>
    </source>
</evidence>